<organism evidence="2 3">
    <name type="scientific">Sinosporangium siamense</name>
    <dbReference type="NCBI Taxonomy" id="1367973"/>
    <lineage>
        <taxon>Bacteria</taxon>
        <taxon>Bacillati</taxon>
        <taxon>Actinomycetota</taxon>
        <taxon>Actinomycetes</taxon>
        <taxon>Streptosporangiales</taxon>
        <taxon>Streptosporangiaceae</taxon>
        <taxon>Sinosporangium</taxon>
    </lineage>
</organism>
<evidence type="ECO:0000313" key="2">
    <source>
        <dbReference type="EMBL" id="GII93510.1"/>
    </source>
</evidence>
<protein>
    <submittedName>
        <fullName evidence="2">Uncharacterized protein</fullName>
    </submittedName>
</protein>
<reference evidence="2" key="1">
    <citation type="submission" date="2021-01" db="EMBL/GenBank/DDBJ databases">
        <title>Whole genome shotgun sequence of Sinosporangium siamense NBRC 109515.</title>
        <authorList>
            <person name="Komaki H."/>
            <person name="Tamura T."/>
        </authorList>
    </citation>
    <scope>NUCLEOTIDE SEQUENCE</scope>
    <source>
        <strain evidence="2">NBRC 109515</strain>
    </source>
</reference>
<evidence type="ECO:0000313" key="3">
    <source>
        <dbReference type="Proteomes" id="UP000606172"/>
    </source>
</evidence>
<keyword evidence="3" id="KW-1185">Reference proteome</keyword>
<keyword evidence="1" id="KW-1133">Transmembrane helix</keyword>
<comment type="caution">
    <text evidence="2">The sequence shown here is derived from an EMBL/GenBank/DDBJ whole genome shotgun (WGS) entry which is preliminary data.</text>
</comment>
<proteinExistence type="predicted"/>
<evidence type="ECO:0000256" key="1">
    <source>
        <dbReference type="SAM" id="Phobius"/>
    </source>
</evidence>
<name>A0A919V5Y3_9ACTN</name>
<keyword evidence="1" id="KW-0472">Membrane</keyword>
<accession>A0A919V5Y3</accession>
<gene>
    <name evidence="2" type="ORF">Ssi02_37410</name>
</gene>
<keyword evidence="1" id="KW-0812">Transmembrane</keyword>
<dbReference type="SUPFAM" id="SSF75011">
    <property type="entry name" value="3-carboxy-cis,cis-mucoante lactonizing enzyme"/>
    <property type="match status" value="1"/>
</dbReference>
<dbReference type="Proteomes" id="UP000606172">
    <property type="component" value="Unassembled WGS sequence"/>
</dbReference>
<feature type="transmembrane region" description="Helical" evidence="1">
    <location>
        <begin position="293"/>
        <end position="314"/>
    </location>
</feature>
<dbReference type="EMBL" id="BOOW01000023">
    <property type="protein sequence ID" value="GII93510.1"/>
    <property type="molecule type" value="Genomic_DNA"/>
</dbReference>
<dbReference type="AlphaFoldDB" id="A0A919V5Y3"/>
<sequence length="329" mass="35704">MADDRIAEASGLVVSGDGERFYTIPDAGGAAEVYAFDDKGETVATLRLPRRELNEDWEDIALVRNDTGPGHLYLADTGDAWFVRRDRNMPYRTKFRMIRIPEPASSVRGETRVTQVTTYPLVYADGESHNVEALAIHPRTGQAIAIEKTEKQASPAPVWIAPTSLSTSQDNVLRKVIDNVPVPGASGAGFSPTGDRLVVRNATHAYVWWIRNNDVVASLRGTPVTIQLPEQRQGEGVTFSPHGDALLVNSEGPRQPVWKVPLPEDADVDDAVPAGISPSLAEGTQPVNDNDTLMIVIAAGAGGSGLMLLTYRVIRARRTSLSLMSRSDR</sequence>